<keyword evidence="6" id="KW-0560">Oxidoreductase</keyword>
<dbReference type="InterPro" id="IPR033121">
    <property type="entry name" value="PEPTIDASE_A1"/>
</dbReference>
<dbReference type="Pfam" id="PF00107">
    <property type="entry name" value="ADH_zinc_N"/>
    <property type="match status" value="1"/>
</dbReference>
<evidence type="ECO:0000256" key="4">
    <source>
        <dbReference type="ARBA" id="ARBA00022723"/>
    </source>
</evidence>
<evidence type="ECO:0000256" key="5">
    <source>
        <dbReference type="ARBA" id="ARBA00022833"/>
    </source>
</evidence>
<gene>
    <name evidence="11" type="ORF">PNOK_0656400</name>
</gene>
<comment type="similarity">
    <text evidence="2">Belongs to the peptidase A1 family.</text>
</comment>
<comment type="similarity">
    <text evidence="3 8">Belongs to the zinc-containing alcohol dehydrogenase family.</text>
</comment>
<feature type="signal peptide" evidence="9">
    <location>
        <begin position="1"/>
        <end position="24"/>
    </location>
</feature>
<dbReference type="SUPFAM" id="SSF51735">
    <property type="entry name" value="NAD(P)-binding Rossmann-fold domains"/>
    <property type="match status" value="1"/>
</dbReference>
<reference evidence="11 12" key="1">
    <citation type="journal article" date="2017" name="Mol. Ecol.">
        <title>Comparative and population genomic landscape of Phellinus noxius: A hypervariable fungus causing root rot in trees.</title>
        <authorList>
            <person name="Chung C.L."/>
            <person name="Lee T.J."/>
            <person name="Akiba M."/>
            <person name="Lee H.H."/>
            <person name="Kuo T.H."/>
            <person name="Liu D."/>
            <person name="Ke H.M."/>
            <person name="Yokoi T."/>
            <person name="Roa M.B."/>
            <person name="Lu M.J."/>
            <person name="Chang Y.Y."/>
            <person name="Ann P.J."/>
            <person name="Tsai J.N."/>
            <person name="Chen C.Y."/>
            <person name="Tzean S.S."/>
            <person name="Ota Y."/>
            <person name="Hattori T."/>
            <person name="Sahashi N."/>
            <person name="Liou R.F."/>
            <person name="Kikuchi T."/>
            <person name="Tsai I.J."/>
        </authorList>
    </citation>
    <scope>NUCLEOTIDE SEQUENCE [LARGE SCALE GENOMIC DNA]</scope>
    <source>
        <strain evidence="11 12">FFPRI411160</strain>
    </source>
</reference>
<feature type="disulfide bond" evidence="7">
    <location>
        <begin position="307"/>
        <end position="342"/>
    </location>
</feature>
<dbReference type="InterPro" id="IPR002328">
    <property type="entry name" value="ADH_Zn_CS"/>
</dbReference>
<keyword evidence="5 8" id="KW-0862">Zinc</keyword>
<dbReference type="EMBL" id="NBII01000006">
    <property type="protein sequence ID" value="PAV18078.1"/>
    <property type="molecule type" value="Genomic_DNA"/>
</dbReference>
<protein>
    <submittedName>
        <fullName evidence="11">Acid protease</fullName>
    </submittedName>
</protein>
<dbReference type="SMART" id="SM00829">
    <property type="entry name" value="PKS_ER"/>
    <property type="match status" value="1"/>
</dbReference>
<evidence type="ECO:0000256" key="7">
    <source>
        <dbReference type="PIRSR" id="PIRSR601461-2"/>
    </source>
</evidence>
<dbReference type="InterPro" id="IPR036291">
    <property type="entry name" value="NAD(P)-bd_dom_sf"/>
</dbReference>
<dbReference type="PANTHER" id="PTHR42940">
    <property type="entry name" value="ALCOHOL DEHYDROGENASE 1-RELATED"/>
    <property type="match status" value="1"/>
</dbReference>
<feature type="chain" id="PRO_5013594964" evidence="9">
    <location>
        <begin position="25"/>
        <end position="795"/>
    </location>
</feature>
<dbReference type="InParanoid" id="A0A286UEU7"/>
<feature type="domain" description="Peptidase A1" evidence="10">
    <location>
        <begin position="63"/>
        <end position="384"/>
    </location>
</feature>
<dbReference type="OrthoDB" id="771136at2759"/>
<sequence length="795" mass="83902">MKSRAALIGLIVPGLVEILRPVAAVSVPFQAISSSSSILPFGASKDQESDDEFTFQNIEDVIYTAELKVGGQTFVVQLDTGSSDLWLDTTGVDLSSFEDTGVVSTIEYGDGTSASGKVLIGDVTLGDFTTKQAFISAPGSNATTLNDKGLLGLGPPGLSRIASDLASKSSTTDGQPLLSNIFESSSTESFVSFALSRSDDTSATGGGVFTVGEFASNSSLSGIQNSNKLDVLASTERWIVLMDGISVNGKKTSGNSVFSTTGQSSSQTLANIDSGTTLAQIPTFYAEAIFADVPDAQEDQGTIIVPCDTILNVSFIFGGVEFPIHPIDTVQAAVDRNNNIFCFSGFVVSDPDPLEDTQDFLLGDTFMRNVYTVFNFGEFVSGSDTPTLQFLSITDANTAASQFEELSKARNNTLLGIGSDANSAGGSGTPDGGSGSNGMQAAIHLPNTPVLKIVNDFEIPKPDKKQVLLKVQASGLCHTDVFTLSQFPVDPRTYIIGHEVTGIAVALGSEVAGIELNKRYSVLSLGGGCVSCLKCPQTPPPPSPPKSALEFFLSTPFLGLGQNGGHAEYVVADEQTLVPVPDGVKPEHAAVAADAGTTAWHAVKTTAEIKKGDRVLITGIGGLGLFAVQFAVYLGAEVYAVDMRPSSRELALHFGARKAFDLPELDVELQKGFSVDIAIDFVSTDTTFKRDAKAVNSVTFASQLQKRGRVVIVGLSDQNLAINAFDSLASGIEVRFSLYGLREDMTEVLDLISKNLIHPVVNCLPLAEANKGYDELRANLVLSRAVLIPPAFWKD</sequence>
<dbReference type="InterPro" id="IPR011032">
    <property type="entry name" value="GroES-like_sf"/>
</dbReference>
<dbReference type="Pfam" id="PF00026">
    <property type="entry name" value="Asp"/>
    <property type="match status" value="1"/>
</dbReference>
<dbReference type="PANTHER" id="PTHR42940:SF8">
    <property type="entry name" value="VACUOLAR PROTEIN SORTING-ASSOCIATED PROTEIN 11"/>
    <property type="match status" value="1"/>
</dbReference>
<dbReference type="Gene3D" id="3.90.180.10">
    <property type="entry name" value="Medium-chain alcohol dehydrogenases, catalytic domain"/>
    <property type="match status" value="1"/>
</dbReference>
<evidence type="ECO:0000256" key="2">
    <source>
        <dbReference type="ARBA" id="ARBA00007447"/>
    </source>
</evidence>
<keyword evidence="11" id="KW-0645">Protease</keyword>
<keyword evidence="11" id="KW-0378">Hydrolase</keyword>
<comment type="caution">
    <text evidence="11">The sequence shown here is derived from an EMBL/GenBank/DDBJ whole genome shotgun (WGS) entry which is preliminary data.</text>
</comment>
<dbReference type="Proteomes" id="UP000217199">
    <property type="component" value="Unassembled WGS sequence"/>
</dbReference>
<dbReference type="PROSITE" id="PS00059">
    <property type="entry name" value="ADH_ZINC"/>
    <property type="match status" value="1"/>
</dbReference>
<dbReference type="GO" id="GO:0006508">
    <property type="term" value="P:proteolysis"/>
    <property type="evidence" value="ECO:0007669"/>
    <property type="project" value="UniProtKB-KW"/>
</dbReference>
<dbReference type="InterPro" id="IPR020843">
    <property type="entry name" value="ER"/>
</dbReference>
<proteinExistence type="inferred from homology"/>
<dbReference type="InterPro" id="IPR001461">
    <property type="entry name" value="Aspartic_peptidase_A1"/>
</dbReference>
<dbReference type="Pfam" id="PF08240">
    <property type="entry name" value="ADH_N"/>
    <property type="match status" value="1"/>
</dbReference>
<dbReference type="CDD" id="cd05471">
    <property type="entry name" value="pepsin_like"/>
    <property type="match status" value="1"/>
</dbReference>
<keyword evidence="7" id="KW-1015">Disulfide bond</keyword>
<dbReference type="InterPro" id="IPR013149">
    <property type="entry name" value="ADH-like_C"/>
</dbReference>
<evidence type="ECO:0000256" key="3">
    <source>
        <dbReference type="ARBA" id="ARBA00008072"/>
    </source>
</evidence>
<dbReference type="GO" id="GO:0008270">
    <property type="term" value="F:zinc ion binding"/>
    <property type="evidence" value="ECO:0007669"/>
    <property type="project" value="InterPro"/>
</dbReference>
<dbReference type="GO" id="GO:0004022">
    <property type="term" value="F:alcohol dehydrogenase (NAD+) activity"/>
    <property type="evidence" value="ECO:0007669"/>
    <property type="project" value="TreeGrafter"/>
</dbReference>
<keyword evidence="4 8" id="KW-0479">Metal-binding</keyword>
<keyword evidence="9" id="KW-0732">Signal</keyword>
<name>A0A286UEU7_9AGAM</name>
<dbReference type="GO" id="GO:0004190">
    <property type="term" value="F:aspartic-type endopeptidase activity"/>
    <property type="evidence" value="ECO:0007669"/>
    <property type="project" value="InterPro"/>
</dbReference>
<evidence type="ECO:0000313" key="12">
    <source>
        <dbReference type="Proteomes" id="UP000217199"/>
    </source>
</evidence>
<dbReference type="Gene3D" id="2.40.70.10">
    <property type="entry name" value="Acid Proteases"/>
    <property type="match status" value="2"/>
</dbReference>
<dbReference type="InterPro" id="IPR021109">
    <property type="entry name" value="Peptidase_aspartic_dom_sf"/>
</dbReference>
<comment type="cofactor">
    <cofactor evidence="1 8">
        <name>Zn(2+)</name>
        <dbReference type="ChEBI" id="CHEBI:29105"/>
    </cofactor>
</comment>
<dbReference type="PROSITE" id="PS51767">
    <property type="entry name" value="PEPTIDASE_A1"/>
    <property type="match status" value="1"/>
</dbReference>
<dbReference type="Gene3D" id="3.40.50.720">
    <property type="entry name" value="NAD(P)-binding Rossmann-like Domain"/>
    <property type="match status" value="1"/>
</dbReference>
<dbReference type="PRINTS" id="PR00792">
    <property type="entry name" value="PEPSIN"/>
</dbReference>
<dbReference type="SUPFAM" id="SSF50630">
    <property type="entry name" value="Acid proteases"/>
    <property type="match status" value="1"/>
</dbReference>
<dbReference type="CDD" id="cd08254">
    <property type="entry name" value="hydroxyacyl_CoA_DH"/>
    <property type="match status" value="1"/>
</dbReference>
<dbReference type="STRING" id="2282107.A0A286UEU7"/>
<organism evidence="11 12">
    <name type="scientific">Pyrrhoderma noxium</name>
    <dbReference type="NCBI Taxonomy" id="2282107"/>
    <lineage>
        <taxon>Eukaryota</taxon>
        <taxon>Fungi</taxon>
        <taxon>Dikarya</taxon>
        <taxon>Basidiomycota</taxon>
        <taxon>Agaricomycotina</taxon>
        <taxon>Agaricomycetes</taxon>
        <taxon>Hymenochaetales</taxon>
        <taxon>Hymenochaetaceae</taxon>
        <taxon>Pyrrhoderma</taxon>
    </lineage>
</organism>
<evidence type="ECO:0000256" key="6">
    <source>
        <dbReference type="ARBA" id="ARBA00023002"/>
    </source>
</evidence>
<dbReference type="InterPro" id="IPR013154">
    <property type="entry name" value="ADH-like_N"/>
</dbReference>
<dbReference type="SUPFAM" id="SSF50129">
    <property type="entry name" value="GroES-like"/>
    <property type="match status" value="1"/>
</dbReference>
<evidence type="ECO:0000259" key="10">
    <source>
        <dbReference type="PROSITE" id="PS51767"/>
    </source>
</evidence>
<evidence type="ECO:0000313" key="11">
    <source>
        <dbReference type="EMBL" id="PAV18078.1"/>
    </source>
</evidence>
<keyword evidence="12" id="KW-1185">Reference proteome</keyword>
<accession>A0A286UEU7</accession>
<dbReference type="InterPro" id="IPR034164">
    <property type="entry name" value="Pepsin-like_dom"/>
</dbReference>
<dbReference type="GO" id="GO:0005737">
    <property type="term" value="C:cytoplasm"/>
    <property type="evidence" value="ECO:0007669"/>
    <property type="project" value="TreeGrafter"/>
</dbReference>
<evidence type="ECO:0000256" key="1">
    <source>
        <dbReference type="ARBA" id="ARBA00001947"/>
    </source>
</evidence>
<evidence type="ECO:0000256" key="9">
    <source>
        <dbReference type="SAM" id="SignalP"/>
    </source>
</evidence>
<evidence type="ECO:0000256" key="8">
    <source>
        <dbReference type="RuleBase" id="RU361277"/>
    </source>
</evidence>
<dbReference type="AlphaFoldDB" id="A0A286UEU7"/>